<dbReference type="EMBL" id="JBHRVA010000003">
    <property type="protein sequence ID" value="MFC3302886.1"/>
    <property type="molecule type" value="Genomic_DNA"/>
</dbReference>
<proteinExistence type="predicted"/>
<dbReference type="InterPro" id="IPR005625">
    <property type="entry name" value="PepSY-ass_TM"/>
</dbReference>
<accession>A0ABV7MF14</accession>
<keyword evidence="1" id="KW-0472">Membrane</keyword>
<protein>
    <submittedName>
        <fullName evidence="2">PepSY domain-containing protein</fullName>
    </submittedName>
</protein>
<name>A0ABV7MF14_9PROT</name>
<keyword evidence="1" id="KW-1133">Transmembrane helix</keyword>
<evidence type="ECO:0000313" key="2">
    <source>
        <dbReference type="EMBL" id="MFC3302886.1"/>
    </source>
</evidence>
<dbReference type="Pfam" id="PF03929">
    <property type="entry name" value="PepSY_TM"/>
    <property type="match status" value="1"/>
</dbReference>
<gene>
    <name evidence="2" type="ORF">ACFONP_09090</name>
</gene>
<dbReference type="Proteomes" id="UP001595607">
    <property type="component" value="Unassembled WGS sequence"/>
</dbReference>
<feature type="transmembrane region" description="Helical" evidence="1">
    <location>
        <begin position="12"/>
        <end position="35"/>
    </location>
</feature>
<comment type="caution">
    <text evidence="2">The sequence shown here is derived from an EMBL/GenBank/DDBJ whole genome shotgun (WGS) entry which is preliminary data.</text>
</comment>
<keyword evidence="3" id="KW-1185">Reference proteome</keyword>
<feature type="transmembrane region" description="Helical" evidence="1">
    <location>
        <begin position="203"/>
        <end position="224"/>
    </location>
</feature>
<evidence type="ECO:0000256" key="1">
    <source>
        <dbReference type="SAM" id="Phobius"/>
    </source>
</evidence>
<sequence length="239" mass="26788">MPILKWTVRIHKWVALVIGVQVMLWILDGFVMSVLPIERVRGEHRVAEVQLPVLMPEGMLSLQQAAEAAGMPDLVAAETGLVQGETVWRLTDLDGNRATVRAQDGEVLSPADETLARMVAEADYTGPGALTRIELIEELPTEVGGEPPVWRAVFDDRDNTTLYIDPDTVEVRSRRSTTWRVFDFFWKLHVMDYDDGEDFNHPLLVTAAGAGLIVAFSGLTLLFLRMRRLIIAKRNARRA</sequence>
<reference evidence="3" key="1">
    <citation type="journal article" date="2019" name="Int. J. Syst. Evol. Microbiol.">
        <title>The Global Catalogue of Microorganisms (GCM) 10K type strain sequencing project: providing services to taxonomists for standard genome sequencing and annotation.</title>
        <authorList>
            <consortium name="The Broad Institute Genomics Platform"/>
            <consortium name="The Broad Institute Genome Sequencing Center for Infectious Disease"/>
            <person name="Wu L."/>
            <person name="Ma J."/>
        </authorList>
    </citation>
    <scope>NUCLEOTIDE SEQUENCE [LARGE SCALE GENOMIC DNA]</scope>
    <source>
        <strain evidence="3">KCTC 22245</strain>
    </source>
</reference>
<keyword evidence="1" id="KW-0812">Transmembrane</keyword>
<dbReference type="RefSeq" id="WP_189574895.1">
    <property type="nucleotide sequence ID" value="NZ_BMXU01000002.1"/>
</dbReference>
<organism evidence="2 3">
    <name type="scientific">Parvularcula lutaonensis</name>
    <dbReference type="NCBI Taxonomy" id="491923"/>
    <lineage>
        <taxon>Bacteria</taxon>
        <taxon>Pseudomonadati</taxon>
        <taxon>Pseudomonadota</taxon>
        <taxon>Alphaproteobacteria</taxon>
        <taxon>Parvularculales</taxon>
        <taxon>Parvularculaceae</taxon>
        <taxon>Parvularcula</taxon>
    </lineage>
</organism>
<evidence type="ECO:0000313" key="3">
    <source>
        <dbReference type="Proteomes" id="UP001595607"/>
    </source>
</evidence>